<protein>
    <submittedName>
        <fullName evidence="1">Uncharacterized protein</fullName>
    </submittedName>
</protein>
<gene>
    <name evidence="1" type="ORF">FA15DRAFT_661988</name>
</gene>
<dbReference type="Proteomes" id="UP000307440">
    <property type="component" value="Unassembled WGS sequence"/>
</dbReference>
<evidence type="ECO:0000313" key="2">
    <source>
        <dbReference type="Proteomes" id="UP000307440"/>
    </source>
</evidence>
<reference evidence="1 2" key="1">
    <citation type="journal article" date="2019" name="Nat. Ecol. Evol.">
        <title>Megaphylogeny resolves global patterns of mushroom evolution.</title>
        <authorList>
            <person name="Varga T."/>
            <person name="Krizsan K."/>
            <person name="Foldi C."/>
            <person name="Dima B."/>
            <person name="Sanchez-Garcia M."/>
            <person name="Sanchez-Ramirez S."/>
            <person name="Szollosi G.J."/>
            <person name="Szarkandi J.G."/>
            <person name="Papp V."/>
            <person name="Albert L."/>
            <person name="Andreopoulos W."/>
            <person name="Angelini C."/>
            <person name="Antonin V."/>
            <person name="Barry K.W."/>
            <person name="Bougher N.L."/>
            <person name="Buchanan P."/>
            <person name="Buyck B."/>
            <person name="Bense V."/>
            <person name="Catcheside P."/>
            <person name="Chovatia M."/>
            <person name="Cooper J."/>
            <person name="Damon W."/>
            <person name="Desjardin D."/>
            <person name="Finy P."/>
            <person name="Geml J."/>
            <person name="Haridas S."/>
            <person name="Hughes K."/>
            <person name="Justo A."/>
            <person name="Karasinski D."/>
            <person name="Kautmanova I."/>
            <person name="Kiss B."/>
            <person name="Kocsube S."/>
            <person name="Kotiranta H."/>
            <person name="LaButti K.M."/>
            <person name="Lechner B.E."/>
            <person name="Liimatainen K."/>
            <person name="Lipzen A."/>
            <person name="Lukacs Z."/>
            <person name="Mihaltcheva S."/>
            <person name="Morgado L.N."/>
            <person name="Niskanen T."/>
            <person name="Noordeloos M.E."/>
            <person name="Ohm R.A."/>
            <person name="Ortiz-Santana B."/>
            <person name="Ovrebo C."/>
            <person name="Racz N."/>
            <person name="Riley R."/>
            <person name="Savchenko A."/>
            <person name="Shiryaev A."/>
            <person name="Soop K."/>
            <person name="Spirin V."/>
            <person name="Szebenyi C."/>
            <person name="Tomsovsky M."/>
            <person name="Tulloss R.E."/>
            <person name="Uehling J."/>
            <person name="Grigoriev I.V."/>
            <person name="Vagvolgyi C."/>
            <person name="Papp T."/>
            <person name="Martin F.M."/>
            <person name="Miettinen O."/>
            <person name="Hibbett D.S."/>
            <person name="Nagy L.G."/>
        </authorList>
    </citation>
    <scope>NUCLEOTIDE SEQUENCE [LARGE SCALE GENOMIC DNA]</scope>
    <source>
        <strain evidence="1 2">CBS 121175</strain>
    </source>
</reference>
<evidence type="ECO:0000313" key="1">
    <source>
        <dbReference type="EMBL" id="TFK16664.1"/>
    </source>
</evidence>
<dbReference type="EMBL" id="ML210680">
    <property type="protein sequence ID" value="TFK16664.1"/>
    <property type="molecule type" value="Genomic_DNA"/>
</dbReference>
<name>A0A5C3K9W9_COPMA</name>
<dbReference type="OrthoDB" id="6500128at2759"/>
<sequence length="250" mass="27556">MAVMGDEGTRMDLPLSVSKILYVIKRRQVVEQGYRSDLEAYPPIPTANIISSFLSDPYSEHQQPTDSLATLQDKGEFHKVMDSQALTGGYLPEKELLSTNISDLEGDYDFCKESNEESVDVEYEAELEAGKGESSEEEFHTETYGIEGWGNEFEPGFVTHACACLASFRGEADEHDLGDLQFMPATLFAMSFGNVAAALPPVDSVVEKRWAEAEVEEKVFEQEKEALKHSGSIAKGGRMKRERGGCGGCC</sequence>
<organism evidence="1 2">
    <name type="scientific">Coprinopsis marcescibilis</name>
    <name type="common">Agaric fungus</name>
    <name type="synonym">Psathyrella marcescibilis</name>
    <dbReference type="NCBI Taxonomy" id="230819"/>
    <lineage>
        <taxon>Eukaryota</taxon>
        <taxon>Fungi</taxon>
        <taxon>Dikarya</taxon>
        <taxon>Basidiomycota</taxon>
        <taxon>Agaricomycotina</taxon>
        <taxon>Agaricomycetes</taxon>
        <taxon>Agaricomycetidae</taxon>
        <taxon>Agaricales</taxon>
        <taxon>Agaricineae</taxon>
        <taxon>Psathyrellaceae</taxon>
        <taxon>Coprinopsis</taxon>
    </lineage>
</organism>
<keyword evidence="2" id="KW-1185">Reference proteome</keyword>
<dbReference type="STRING" id="230819.A0A5C3K9W9"/>
<dbReference type="AlphaFoldDB" id="A0A5C3K9W9"/>
<proteinExistence type="predicted"/>
<accession>A0A5C3K9W9</accession>